<gene>
    <name evidence="1" type="ORF">GCM10011532_31940</name>
</gene>
<dbReference type="Proteomes" id="UP000605733">
    <property type="component" value="Unassembled WGS sequence"/>
</dbReference>
<evidence type="ECO:0000313" key="1">
    <source>
        <dbReference type="EMBL" id="GGG45570.1"/>
    </source>
</evidence>
<name>A0ABQ1WU50_9FLAO</name>
<proteinExistence type="predicted"/>
<protein>
    <recommendedName>
        <fullName evidence="3">Secreted protein</fullName>
    </recommendedName>
</protein>
<dbReference type="RefSeq" id="WP_011708843.1">
    <property type="nucleotide sequence ID" value="NZ_BMIX01000011.1"/>
</dbReference>
<evidence type="ECO:0000313" key="2">
    <source>
        <dbReference type="Proteomes" id="UP000605733"/>
    </source>
</evidence>
<organism evidence="1 2">
    <name type="scientific">Christiangramia forsetii</name>
    <dbReference type="NCBI Taxonomy" id="411153"/>
    <lineage>
        <taxon>Bacteria</taxon>
        <taxon>Pseudomonadati</taxon>
        <taxon>Bacteroidota</taxon>
        <taxon>Flavobacteriia</taxon>
        <taxon>Flavobacteriales</taxon>
        <taxon>Flavobacteriaceae</taxon>
        <taxon>Christiangramia</taxon>
    </lineage>
</organism>
<sequence>MIKNLLLSSIFLIGITAFSQNISGKYQRKDKFSGGEESYIVTFNIDSTFEDITIENLGISTKSIGDYSFKGDTLILNYHESKMKEVLIQKKEKIKQNNISHDLLTNLFINIHDRDGKRNEDAILHFKDEKDYFLALPINSNIEFSLYNDQLKSFVISSLGRHDIKIDLEPLLGYSSTIDIYLSTTKYEKVYPFKQKFLIKELDNSYLNLVSTDKNGASWILEKI</sequence>
<keyword evidence="2" id="KW-1185">Reference proteome</keyword>
<accession>A0ABQ1WU50</accession>
<evidence type="ECO:0008006" key="3">
    <source>
        <dbReference type="Google" id="ProtNLM"/>
    </source>
</evidence>
<dbReference type="EMBL" id="BMIX01000011">
    <property type="protein sequence ID" value="GGG45570.1"/>
    <property type="molecule type" value="Genomic_DNA"/>
</dbReference>
<reference evidence="2" key="1">
    <citation type="journal article" date="2019" name="Int. J. Syst. Evol. Microbiol.">
        <title>The Global Catalogue of Microorganisms (GCM) 10K type strain sequencing project: providing services to taxonomists for standard genome sequencing and annotation.</title>
        <authorList>
            <consortium name="The Broad Institute Genomics Platform"/>
            <consortium name="The Broad Institute Genome Sequencing Center for Infectious Disease"/>
            <person name="Wu L."/>
            <person name="Ma J."/>
        </authorList>
    </citation>
    <scope>NUCLEOTIDE SEQUENCE [LARGE SCALE GENOMIC DNA]</scope>
    <source>
        <strain evidence="2">CGMCC 1.15422</strain>
    </source>
</reference>
<comment type="caution">
    <text evidence="1">The sequence shown here is derived from an EMBL/GenBank/DDBJ whole genome shotgun (WGS) entry which is preliminary data.</text>
</comment>